<accession>A0ABQ6LYM3</accession>
<comment type="caution">
    <text evidence="4">The sequence shown here is derived from an EMBL/GenBank/DDBJ whole genome shotgun (WGS) entry which is preliminary data.</text>
</comment>
<dbReference type="SUPFAM" id="SSF46626">
    <property type="entry name" value="Cytochrome c"/>
    <property type="match status" value="2"/>
</dbReference>
<evidence type="ECO:0000256" key="2">
    <source>
        <dbReference type="ARBA" id="ARBA00023002"/>
    </source>
</evidence>
<keyword evidence="2" id="KW-0560">Oxidoreductase</keyword>
<evidence type="ECO:0000256" key="1">
    <source>
        <dbReference type="ARBA" id="ARBA00004196"/>
    </source>
</evidence>
<evidence type="ECO:0000259" key="3">
    <source>
        <dbReference type="Pfam" id="PF03150"/>
    </source>
</evidence>
<proteinExistence type="predicted"/>
<dbReference type="InterPro" id="IPR036909">
    <property type="entry name" value="Cyt_c-like_dom_sf"/>
</dbReference>
<dbReference type="Proteomes" id="UP001224392">
    <property type="component" value="Unassembled WGS sequence"/>
</dbReference>
<evidence type="ECO:0000313" key="5">
    <source>
        <dbReference type="Proteomes" id="UP001224392"/>
    </source>
</evidence>
<dbReference type="InterPro" id="IPR004852">
    <property type="entry name" value="Di-haem_cyt_c_peroxidsae"/>
</dbReference>
<keyword evidence="5" id="KW-1185">Reference proteome</keyword>
<name>A0ABQ6LYM3_9GAMM</name>
<sequence length="322" mass="35200">MFADGRIEVDPTQPSGFRTPAGDDLPMGLENVVAAQAMFPVTNPIEMAGQPGENRQGRLVDNLPALWNFIARKLRRNEEYVELFKAAFPDKIFSAGDITFVDAANAIAAFEIAVGRYDNSPFDKFLRGDQSALTDNQKAGMDLFYGDAGCGGFCHSGKFQTNHRYFSIAMPQIGPGVGDGIGGVEDFGRERVTGNEGDRYRFRVPSLRNISVTAPYGHAGAYDTLESVVEHYNDRVGSLMSYDPAEAVLPANRNLDPLDFVAMSNQEILAAIAASTRATELELTDTQKRQLVEFMGALTDPGVYDMRWQVPDSVPSGLPVRD</sequence>
<comment type="subcellular location">
    <subcellularLocation>
        <location evidence="1">Cell envelope</location>
    </subcellularLocation>
</comment>
<reference evidence="4 5" key="1">
    <citation type="submission" date="2023-04" db="EMBL/GenBank/DDBJ databases">
        <title>Marinobulbifer ophiurae gen. nov., sp. Nov., isolate from tissue of brittle star Ophioplocus japonicus.</title>
        <authorList>
            <person name="Kawano K."/>
            <person name="Sawayama S."/>
            <person name="Nakagawa S."/>
        </authorList>
    </citation>
    <scope>NUCLEOTIDE SEQUENCE [LARGE SCALE GENOMIC DNA]</scope>
    <source>
        <strain evidence="4 5">NKW57</strain>
    </source>
</reference>
<dbReference type="EMBL" id="BSYJ01000003">
    <property type="protein sequence ID" value="GMG87193.1"/>
    <property type="molecule type" value="Genomic_DNA"/>
</dbReference>
<organism evidence="4 5">
    <name type="scientific">Biformimicrobium ophioploci</name>
    <dbReference type="NCBI Taxonomy" id="3036711"/>
    <lineage>
        <taxon>Bacteria</taxon>
        <taxon>Pseudomonadati</taxon>
        <taxon>Pseudomonadota</taxon>
        <taxon>Gammaproteobacteria</taxon>
        <taxon>Cellvibrionales</taxon>
        <taxon>Microbulbiferaceae</taxon>
        <taxon>Biformimicrobium</taxon>
    </lineage>
</organism>
<dbReference type="InterPro" id="IPR051395">
    <property type="entry name" value="Cytochrome_c_Peroxidase/MauG"/>
</dbReference>
<dbReference type="Pfam" id="PF03150">
    <property type="entry name" value="CCP_MauG"/>
    <property type="match status" value="1"/>
</dbReference>
<feature type="domain" description="Di-haem cytochrome c peroxidase" evidence="3">
    <location>
        <begin position="4"/>
        <end position="130"/>
    </location>
</feature>
<dbReference type="Gene3D" id="1.10.760.10">
    <property type="entry name" value="Cytochrome c-like domain"/>
    <property type="match status" value="2"/>
</dbReference>
<gene>
    <name evidence="4" type="ORF">MNKW57_15140</name>
</gene>
<evidence type="ECO:0000313" key="4">
    <source>
        <dbReference type="EMBL" id="GMG87193.1"/>
    </source>
</evidence>
<dbReference type="PANTHER" id="PTHR30600">
    <property type="entry name" value="CYTOCHROME C PEROXIDASE-RELATED"/>
    <property type="match status" value="1"/>
</dbReference>
<protein>
    <recommendedName>
        <fullName evidence="3">Di-haem cytochrome c peroxidase domain-containing protein</fullName>
    </recommendedName>
</protein>